<reference evidence="1" key="1">
    <citation type="journal article" date="2019" name="bioRxiv">
        <title>The Genome of the Zebra Mussel, Dreissena polymorpha: A Resource for Invasive Species Research.</title>
        <authorList>
            <person name="McCartney M.A."/>
            <person name="Auch B."/>
            <person name="Kono T."/>
            <person name="Mallez S."/>
            <person name="Zhang Y."/>
            <person name="Obille A."/>
            <person name="Becker A."/>
            <person name="Abrahante J.E."/>
            <person name="Garbe J."/>
            <person name="Badalamenti J.P."/>
            <person name="Herman A."/>
            <person name="Mangelson H."/>
            <person name="Liachko I."/>
            <person name="Sullivan S."/>
            <person name="Sone E.D."/>
            <person name="Koren S."/>
            <person name="Silverstein K.A.T."/>
            <person name="Beckman K.B."/>
            <person name="Gohl D.M."/>
        </authorList>
    </citation>
    <scope>NUCLEOTIDE SEQUENCE</scope>
    <source>
        <strain evidence="1">Duluth1</strain>
        <tissue evidence="1">Whole animal</tissue>
    </source>
</reference>
<reference evidence="1" key="2">
    <citation type="submission" date="2020-11" db="EMBL/GenBank/DDBJ databases">
        <authorList>
            <person name="McCartney M.A."/>
            <person name="Auch B."/>
            <person name="Kono T."/>
            <person name="Mallez S."/>
            <person name="Becker A."/>
            <person name="Gohl D.M."/>
            <person name="Silverstein K.A.T."/>
            <person name="Koren S."/>
            <person name="Bechman K.B."/>
            <person name="Herman A."/>
            <person name="Abrahante J.E."/>
            <person name="Garbe J."/>
        </authorList>
    </citation>
    <scope>NUCLEOTIDE SEQUENCE</scope>
    <source>
        <strain evidence="1">Duluth1</strain>
        <tissue evidence="1">Whole animal</tissue>
    </source>
</reference>
<accession>A0A9D4DUP9</accession>
<evidence type="ECO:0000313" key="1">
    <source>
        <dbReference type="EMBL" id="KAH3754294.1"/>
    </source>
</evidence>
<dbReference type="AlphaFoldDB" id="A0A9D4DUP9"/>
<keyword evidence="2" id="KW-1185">Reference proteome</keyword>
<sequence length="69" mass="7648">MLSICPKVLGQEVLLGIWDPADQGSCFSAGIELLLSNIDAEMEVELAKAPLKEVLMWPTWEKMFGDLLL</sequence>
<protein>
    <submittedName>
        <fullName evidence="1">Uncharacterized protein</fullName>
    </submittedName>
</protein>
<dbReference type="EMBL" id="JAIWYP010000010">
    <property type="protein sequence ID" value="KAH3754294.1"/>
    <property type="molecule type" value="Genomic_DNA"/>
</dbReference>
<gene>
    <name evidence="1" type="ORF">DPMN_188960</name>
</gene>
<evidence type="ECO:0000313" key="2">
    <source>
        <dbReference type="Proteomes" id="UP000828390"/>
    </source>
</evidence>
<name>A0A9D4DUP9_DREPO</name>
<dbReference type="Proteomes" id="UP000828390">
    <property type="component" value="Unassembled WGS sequence"/>
</dbReference>
<proteinExistence type="predicted"/>
<comment type="caution">
    <text evidence="1">The sequence shown here is derived from an EMBL/GenBank/DDBJ whole genome shotgun (WGS) entry which is preliminary data.</text>
</comment>
<organism evidence="1 2">
    <name type="scientific">Dreissena polymorpha</name>
    <name type="common">Zebra mussel</name>
    <name type="synonym">Mytilus polymorpha</name>
    <dbReference type="NCBI Taxonomy" id="45954"/>
    <lineage>
        <taxon>Eukaryota</taxon>
        <taxon>Metazoa</taxon>
        <taxon>Spiralia</taxon>
        <taxon>Lophotrochozoa</taxon>
        <taxon>Mollusca</taxon>
        <taxon>Bivalvia</taxon>
        <taxon>Autobranchia</taxon>
        <taxon>Heteroconchia</taxon>
        <taxon>Euheterodonta</taxon>
        <taxon>Imparidentia</taxon>
        <taxon>Neoheterodontei</taxon>
        <taxon>Myida</taxon>
        <taxon>Dreissenoidea</taxon>
        <taxon>Dreissenidae</taxon>
        <taxon>Dreissena</taxon>
    </lineage>
</organism>